<name>A0A392TGV8_9FABA</name>
<accession>A0A392TGV8</accession>
<organism evidence="1 2">
    <name type="scientific">Trifolium medium</name>
    <dbReference type="NCBI Taxonomy" id="97028"/>
    <lineage>
        <taxon>Eukaryota</taxon>
        <taxon>Viridiplantae</taxon>
        <taxon>Streptophyta</taxon>
        <taxon>Embryophyta</taxon>
        <taxon>Tracheophyta</taxon>
        <taxon>Spermatophyta</taxon>
        <taxon>Magnoliopsida</taxon>
        <taxon>eudicotyledons</taxon>
        <taxon>Gunneridae</taxon>
        <taxon>Pentapetalae</taxon>
        <taxon>rosids</taxon>
        <taxon>fabids</taxon>
        <taxon>Fabales</taxon>
        <taxon>Fabaceae</taxon>
        <taxon>Papilionoideae</taxon>
        <taxon>50 kb inversion clade</taxon>
        <taxon>NPAAA clade</taxon>
        <taxon>Hologalegina</taxon>
        <taxon>IRL clade</taxon>
        <taxon>Trifolieae</taxon>
        <taxon>Trifolium</taxon>
    </lineage>
</organism>
<protein>
    <submittedName>
        <fullName evidence="1">Uncharacterized protein</fullName>
    </submittedName>
</protein>
<comment type="caution">
    <text evidence="1">The sequence shown here is derived from an EMBL/GenBank/DDBJ whole genome shotgun (WGS) entry which is preliminary data.</text>
</comment>
<evidence type="ECO:0000313" key="1">
    <source>
        <dbReference type="EMBL" id="MCI59346.1"/>
    </source>
</evidence>
<reference evidence="1 2" key="1">
    <citation type="journal article" date="2018" name="Front. Plant Sci.">
        <title>Red Clover (Trifolium pratense) and Zigzag Clover (T. medium) - A Picture of Genomic Similarities and Differences.</title>
        <authorList>
            <person name="Dluhosova J."/>
            <person name="Istvanek J."/>
            <person name="Nedelnik J."/>
            <person name="Repkova J."/>
        </authorList>
    </citation>
    <scope>NUCLEOTIDE SEQUENCE [LARGE SCALE GENOMIC DNA]</scope>
    <source>
        <strain evidence="2">cv. 10/8</strain>
        <tissue evidence="1">Leaf</tissue>
    </source>
</reference>
<dbReference type="Proteomes" id="UP000265520">
    <property type="component" value="Unassembled WGS sequence"/>
</dbReference>
<sequence length="49" mass="5939">ARVRPFFRKPFKNKVGEELLTQSMRFKSGTMQLKSWRRVYWHCTKCSST</sequence>
<feature type="non-terminal residue" evidence="1">
    <location>
        <position position="1"/>
    </location>
</feature>
<dbReference type="AlphaFoldDB" id="A0A392TGV8"/>
<keyword evidence="2" id="KW-1185">Reference proteome</keyword>
<dbReference type="EMBL" id="LXQA010561669">
    <property type="protein sequence ID" value="MCI59346.1"/>
    <property type="molecule type" value="Genomic_DNA"/>
</dbReference>
<evidence type="ECO:0000313" key="2">
    <source>
        <dbReference type="Proteomes" id="UP000265520"/>
    </source>
</evidence>
<proteinExistence type="predicted"/>